<dbReference type="EMBL" id="AAXW01000030">
    <property type="protein sequence ID" value="EAZ90147.1"/>
    <property type="molecule type" value="Genomic_DNA"/>
</dbReference>
<evidence type="ECO:0000313" key="2">
    <source>
        <dbReference type="Proteomes" id="UP000003781"/>
    </source>
</evidence>
<dbReference type="InterPro" id="IPR029060">
    <property type="entry name" value="PIN-like_dom_sf"/>
</dbReference>
<dbReference type="eggNOG" id="COG3744">
    <property type="taxonomic scope" value="Bacteria"/>
</dbReference>
<dbReference type="PANTHER" id="PTHR36173:SF2">
    <property type="entry name" value="RIBONUCLEASE VAPC16"/>
    <property type="match status" value="1"/>
</dbReference>
<keyword evidence="1" id="KW-0378">Hydrolase</keyword>
<proteinExistence type="predicted"/>
<accession>A3ITT1</accession>
<dbReference type="AlphaFoldDB" id="A3ITT1"/>
<protein>
    <submittedName>
        <fullName evidence="1">Cytosine deaminase</fullName>
        <ecNumber evidence="1">3.5.4.1</ecNumber>
    </submittedName>
</protein>
<dbReference type="InterPro" id="IPR052919">
    <property type="entry name" value="TA_system_RNase"/>
</dbReference>
<dbReference type="CDD" id="cd09872">
    <property type="entry name" value="PIN_Sll0205-like"/>
    <property type="match status" value="1"/>
</dbReference>
<dbReference type="Proteomes" id="UP000003781">
    <property type="component" value="Unassembled WGS sequence"/>
</dbReference>
<dbReference type="PANTHER" id="PTHR36173">
    <property type="entry name" value="RIBONUCLEASE VAPC16-RELATED"/>
    <property type="match status" value="1"/>
</dbReference>
<name>A3ITT1_9CHRO</name>
<dbReference type="OrthoDB" id="9798990at2"/>
<gene>
    <name evidence="1" type="ORF">CY0110_06089</name>
</gene>
<sequence>MNYLLDTHTLLWWLDESSMLSIQATAIISNTQNIIFVSAISAWEISIKKSLGKLEAPDNRHLQKSIT</sequence>
<dbReference type="SUPFAM" id="SSF88723">
    <property type="entry name" value="PIN domain-like"/>
    <property type="match status" value="1"/>
</dbReference>
<comment type="caution">
    <text evidence="1">The sequence shown here is derived from an EMBL/GenBank/DDBJ whole genome shotgun (WGS) entry which is preliminary data.</text>
</comment>
<keyword evidence="2" id="KW-1185">Reference proteome</keyword>
<dbReference type="GO" id="GO:0004131">
    <property type="term" value="F:cytosine deaminase activity"/>
    <property type="evidence" value="ECO:0007669"/>
    <property type="project" value="UniProtKB-EC"/>
</dbReference>
<dbReference type="RefSeq" id="WP_008276788.1">
    <property type="nucleotide sequence ID" value="NZ_AAXW01000030.1"/>
</dbReference>
<reference evidence="1 2" key="1">
    <citation type="submission" date="2007-03" db="EMBL/GenBank/DDBJ databases">
        <authorList>
            <person name="Stal L."/>
            <person name="Ferriera S."/>
            <person name="Johnson J."/>
            <person name="Kravitz S."/>
            <person name="Beeson K."/>
            <person name="Sutton G."/>
            <person name="Rogers Y.-H."/>
            <person name="Friedman R."/>
            <person name="Frazier M."/>
            <person name="Venter J.C."/>
        </authorList>
    </citation>
    <scope>NUCLEOTIDE SEQUENCE [LARGE SCALE GENOMIC DNA]</scope>
    <source>
        <strain evidence="1 2">CCY0110</strain>
    </source>
</reference>
<dbReference type="EC" id="3.5.4.1" evidence="1"/>
<dbReference type="InterPro" id="IPR041705">
    <property type="entry name" value="PIN_Sll0205"/>
</dbReference>
<organism evidence="1 2">
    <name type="scientific">Crocosphaera chwakensis CCY0110</name>
    <dbReference type="NCBI Taxonomy" id="391612"/>
    <lineage>
        <taxon>Bacteria</taxon>
        <taxon>Bacillati</taxon>
        <taxon>Cyanobacteriota</taxon>
        <taxon>Cyanophyceae</taxon>
        <taxon>Oscillatoriophycideae</taxon>
        <taxon>Chroococcales</taxon>
        <taxon>Aphanothecaceae</taxon>
        <taxon>Crocosphaera</taxon>
        <taxon>Crocosphaera chwakensis</taxon>
    </lineage>
</organism>
<evidence type="ECO:0000313" key="1">
    <source>
        <dbReference type="EMBL" id="EAZ90147.1"/>
    </source>
</evidence>